<dbReference type="EMBL" id="CP136865">
    <property type="protein sequence ID" value="WOJ95894.1"/>
    <property type="molecule type" value="Genomic_DNA"/>
</dbReference>
<evidence type="ECO:0000256" key="2">
    <source>
        <dbReference type="ARBA" id="ARBA00022801"/>
    </source>
</evidence>
<dbReference type="Gene3D" id="3.40.50.1820">
    <property type="entry name" value="alpha/beta hydrolase"/>
    <property type="match status" value="1"/>
</dbReference>
<comment type="similarity">
    <text evidence="1">Belongs to the peptidase S33 family.</text>
</comment>
<name>A0ABZ0IAQ7_9GAMM</name>
<evidence type="ECO:0000313" key="4">
    <source>
        <dbReference type="EMBL" id="WOJ95894.1"/>
    </source>
</evidence>
<proteinExistence type="inferred from homology"/>
<protein>
    <submittedName>
        <fullName evidence="4">Alpha/beta hydrolase</fullName>
    </submittedName>
</protein>
<dbReference type="SUPFAM" id="SSF53474">
    <property type="entry name" value="alpha/beta-Hydrolases"/>
    <property type="match status" value="1"/>
</dbReference>
<dbReference type="PRINTS" id="PR00793">
    <property type="entry name" value="PROAMNOPTASE"/>
</dbReference>
<sequence length="349" mass="39566">MRNVLIALLLFVFTVTTTLIVVSPKTTPKMPRSAAAPIAEILDIEVNGANQRILMRGQNRTNPILLHVHGGPGGPDQAILRSKGFDIEDLFTVVYWDQRGAGASYFADASTDDLSLEQIVEDGLAVSEYLLDRFDKDKLYLQGHSWGTLVATHMATERPKLFAAYFGIGQMADSRRAELLSYNFTVQQLTQAGDQKALHELESLGPPPYPSPEEWLRAVGIERTLMRPLEKPDGSIFMSMLDTYLTFTLYRGYSISDKLNALRGSEISIDKLWTDAINADLMTTHRRFEIPVYFFQGRYDQHTVTEVAKAYFDVIDAPQKEYFEFASSAHWPHVNEFERYRSILKRLSQ</sequence>
<dbReference type="Pfam" id="PF00561">
    <property type="entry name" value="Abhydrolase_1"/>
    <property type="match status" value="1"/>
</dbReference>
<dbReference type="InterPro" id="IPR002410">
    <property type="entry name" value="Peptidase_S33"/>
</dbReference>
<dbReference type="InterPro" id="IPR000073">
    <property type="entry name" value="AB_hydrolase_1"/>
</dbReference>
<reference evidence="4 5" key="1">
    <citation type="submission" date="2023-10" db="EMBL/GenBank/DDBJ databases">
        <title>Two novel species belonging to the OM43/NOR5 clade.</title>
        <authorList>
            <person name="Park M."/>
        </authorList>
    </citation>
    <scope>NUCLEOTIDE SEQUENCE [LARGE SCALE GENOMIC DNA]</scope>
    <source>
        <strain evidence="4 5">IMCC45268</strain>
    </source>
</reference>
<dbReference type="InterPro" id="IPR029058">
    <property type="entry name" value="AB_hydrolase_fold"/>
</dbReference>
<evidence type="ECO:0000259" key="3">
    <source>
        <dbReference type="Pfam" id="PF00561"/>
    </source>
</evidence>
<feature type="domain" description="AB hydrolase-1" evidence="3">
    <location>
        <begin position="63"/>
        <end position="170"/>
    </location>
</feature>
<dbReference type="RefSeq" id="WP_407326586.1">
    <property type="nucleotide sequence ID" value="NZ_CP136865.1"/>
</dbReference>
<keyword evidence="2 4" id="KW-0378">Hydrolase</keyword>
<evidence type="ECO:0000256" key="1">
    <source>
        <dbReference type="ARBA" id="ARBA00010088"/>
    </source>
</evidence>
<evidence type="ECO:0000313" key="5">
    <source>
        <dbReference type="Proteomes" id="UP001626549"/>
    </source>
</evidence>
<accession>A0ABZ0IAQ7</accession>
<dbReference type="GO" id="GO:0016787">
    <property type="term" value="F:hydrolase activity"/>
    <property type="evidence" value="ECO:0007669"/>
    <property type="project" value="UniProtKB-KW"/>
</dbReference>
<organism evidence="4 5">
    <name type="scientific">Congregibacter brevis</name>
    <dbReference type="NCBI Taxonomy" id="3081201"/>
    <lineage>
        <taxon>Bacteria</taxon>
        <taxon>Pseudomonadati</taxon>
        <taxon>Pseudomonadota</taxon>
        <taxon>Gammaproteobacteria</taxon>
        <taxon>Cellvibrionales</taxon>
        <taxon>Halieaceae</taxon>
        <taxon>Congregibacter</taxon>
    </lineage>
</organism>
<dbReference type="Proteomes" id="UP001626549">
    <property type="component" value="Chromosome"/>
</dbReference>
<keyword evidence="5" id="KW-1185">Reference proteome</keyword>
<gene>
    <name evidence="4" type="ORF">R0137_11635</name>
</gene>